<keyword evidence="6 10" id="KW-0547">Nucleotide-binding</keyword>
<dbReference type="EC" id="2.5.1.75" evidence="10"/>
<dbReference type="PANTHER" id="PTHR11088">
    <property type="entry name" value="TRNA DIMETHYLALLYLTRANSFERASE"/>
    <property type="match status" value="1"/>
</dbReference>
<dbReference type="Gene3D" id="3.40.50.300">
    <property type="entry name" value="P-loop containing nucleotide triphosphate hydrolases"/>
    <property type="match status" value="1"/>
</dbReference>
<dbReference type="InterPro" id="IPR027417">
    <property type="entry name" value="P-loop_NTPase"/>
</dbReference>
<comment type="cofactor">
    <cofactor evidence="1 10">
        <name>Mg(2+)</name>
        <dbReference type="ChEBI" id="CHEBI:18420"/>
    </cofactor>
</comment>
<keyword evidence="7 10" id="KW-0067">ATP-binding</keyword>
<comment type="function">
    <text evidence="2 10 12">Catalyzes the transfer of a dimethylallyl group onto the adenine at position 37 in tRNAs that read codons beginning with uridine, leading to the formation of N6-(dimethylallyl)adenosine (i(6)A).</text>
</comment>
<name>A0A7Y9FP56_9SPHN</name>
<feature type="binding site" evidence="10">
    <location>
        <begin position="19"/>
        <end position="24"/>
    </location>
    <ligand>
        <name>substrate</name>
    </ligand>
</feature>
<evidence type="ECO:0000256" key="4">
    <source>
        <dbReference type="ARBA" id="ARBA00022679"/>
    </source>
</evidence>
<comment type="caution">
    <text evidence="10">Lacks conserved residue(s) required for the propagation of feature annotation.</text>
</comment>
<dbReference type="InterPro" id="IPR018022">
    <property type="entry name" value="IPT"/>
</dbReference>
<comment type="subunit">
    <text evidence="10">Monomer.</text>
</comment>
<evidence type="ECO:0000256" key="1">
    <source>
        <dbReference type="ARBA" id="ARBA00001946"/>
    </source>
</evidence>
<comment type="caution">
    <text evidence="14">The sequence shown here is derived from an EMBL/GenBank/DDBJ whole genome shotgun (WGS) entry which is preliminary data.</text>
</comment>
<evidence type="ECO:0000256" key="10">
    <source>
        <dbReference type="HAMAP-Rule" id="MF_00185"/>
    </source>
</evidence>
<gene>
    <name evidence="10" type="primary">miaA</name>
    <name evidence="14" type="ORF">HD841_002708</name>
</gene>
<feature type="site" description="Interaction with substrate tRNA" evidence="10">
    <location>
        <position position="131"/>
    </location>
</feature>
<organism evidence="14 15">
    <name type="scientific">Sphingomonas melonis</name>
    <dbReference type="NCBI Taxonomy" id="152682"/>
    <lineage>
        <taxon>Bacteria</taxon>
        <taxon>Pseudomonadati</taxon>
        <taxon>Pseudomonadota</taxon>
        <taxon>Alphaproteobacteria</taxon>
        <taxon>Sphingomonadales</taxon>
        <taxon>Sphingomonadaceae</taxon>
        <taxon>Sphingomonas</taxon>
    </lineage>
</organism>
<dbReference type="Proteomes" id="UP000517753">
    <property type="component" value="Unassembled WGS sequence"/>
</dbReference>
<keyword evidence="4 10" id="KW-0808">Transferase</keyword>
<dbReference type="GO" id="GO:0005524">
    <property type="term" value="F:ATP binding"/>
    <property type="evidence" value="ECO:0007669"/>
    <property type="project" value="UniProtKB-UniRule"/>
</dbReference>
<dbReference type="SUPFAM" id="SSF52540">
    <property type="entry name" value="P-loop containing nucleoside triphosphate hydrolases"/>
    <property type="match status" value="2"/>
</dbReference>
<dbReference type="InterPro" id="IPR039657">
    <property type="entry name" value="Dimethylallyltransferase"/>
</dbReference>
<dbReference type="AlphaFoldDB" id="A0A7Y9FP56"/>
<dbReference type="EMBL" id="JACCBY010000003">
    <property type="protein sequence ID" value="NYD90911.1"/>
    <property type="molecule type" value="Genomic_DNA"/>
</dbReference>
<evidence type="ECO:0000256" key="9">
    <source>
        <dbReference type="ARBA" id="ARBA00049563"/>
    </source>
</evidence>
<reference evidence="14 15" key="1">
    <citation type="submission" date="2020-07" db="EMBL/GenBank/DDBJ databases">
        <authorList>
            <person name="Partida-Martinez L."/>
            <person name="Huntemann M."/>
            <person name="Clum A."/>
            <person name="Wang J."/>
            <person name="Palaniappan K."/>
            <person name="Ritter S."/>
            <person name="Chen I.-M."/>
            <person name="Stamatis D."/>
            <person name="Reddy T."/>
            <person name="O'Malley R."/>
            <person name="Daum C."/>
            <person name="Shapiro N."/>
            <person name="Ivanova N."/>
            <person name="Kyrpides N."/>
            <person name="Woyke T."/>
        </authorList>
    </citation>
    <scope>NUCLEOTIDE SEQUENCE [LARGE SCALE GENOMIC DNA]</scope>
    <source>
        <strain evidence="14 15">AS2.3</strain>
    </source>
</reference>
<evidence type="ECO:0000256" key="11">
    <source>
        <dbReference type="RuleBase" id="RU003783"/>
    </source>
</evidence>
<feature type="binding site" evidence="10">
    <location>
        <begin position="17"/>
        <end position="24"/>
    </location>
    <ligand>
        <name>ATP</name>
        <dbReference type="ChEBI" id="CHEBI:30616"/>
    </ligand>
</feature>
<evidence type="ECO:0000256" key="13">
    <source>
        <dbReference type="RuleBase" id="RU003785"/>
    </source>
</evidence>
<accession>A0A7Y9FP56</accession>
<dbReference type="GO" id="GO:0052381">
    <property type="term" value="F:tRNA dimethylallyltransferase activity"/>
    <property type="evidence" value="ECO:0007669"/>
    <property type="project" value="UniProtKB-UniRule"/>
</dbReference>
<keyword evidence="8 10" id="KW-0460">Magnesium</keyword>
<evidence type="ECO:0000256" key="12">
    <source>
        <dbReference type="RuleBase" id="RU003784"/>
    </source>
</evidence>
<proteinExistence type="inferred from homology"/>
<dbReference type="Gene3D" id="1.10.20.140">
    <property type="match status" value="1"/>
</dbReference>
<evidence type="ECO:0000256" key="2">
    <source>
        <dbReference type="ARBA" id="ARBA00003213"/>
    </source>
</evidence>
<reference evidence="14 15" key="2">
    <citation type="submission" date="2020-08" db="EMBL/GenBank/DDBJ databases">
        <title>The Agave Microbiome: Exploring the role of microbial communities in plant adaptations to desert environments.</title>
        <authorList>
            <person name="Partida-Martinez L.P."/>
        </authorList>
    </citation>
    <scope>NUCLEOTIDE SEQUENCE [LARGE SCALE GENOMIC DNA]</scope>
    <source>
        <strain evidence="14 15">AS2.3</strain>
    </source>
</reference>
<dbReference type="HAMAP" id="MF_00185">
    <property type="entry name" value="IPP_trans"/>
    <property type="match status" value="1"/>
</dbReference>
<evidence type="ECO:0000256" key="5">
    <source>
        <dbReference type="ARBA" id="ARBA00022694"/>
    </source>
</evidence>
<sequence>MNMPVSNPKPRVALIAGPTASGKSAAAIQLAQLFDGVVINADASQVYADLRILTARPSAEEAGRVPHRLFGHIDAADAGYSAARWAAEARAEIAIAHGTGKLPILVGGTGLYLRTLIDGIAPVPDIDPAIRAEVRALPVADAHRLLTAEDADAAARLAPADTTRVARALEVVRSTGRPLAAWQRERFGGIADAVDLAAAVLLPERDTLFERIDRRCVAMLGDGAIDEVAALVARTDVPADAPIRRAIGVPPIAALLAGALDQDAALAQIQLDTRRYAKRQYTWFRNQPPSRWLRETESNEIIAALASLLRAEG</sequence>
<dbReference type="NCBIfam" id="TIGR00174">
    <property type="entry name" value="miaA"/>
    <property type="match status" value="1"/>
</dbReference>
<evidence type="ECO:0000313" key="14">
    <source>
        <dbReference type="EMBL" id="NYD90911.1"/>
    </source>
</evidence>
<evidence type="ECO:0000256" key="6">
    <source>
        <dbReference type="ARBA" id="ARBA00022741"/>
    </source>
</evidence>
<dbReference type="GO" id="GO:0006400">
    <property type="term" value="P:tRNA modification"/>
    <property type="evidence" value="ECO:0007669"/>
    <property type="project" value="TreeGrafter"/>
</dbReference>
<dbReference type="PANTHER" id="PTHR11088:SF60">
    <property type="entry name" value="TRNA DIMETHYLALLYLTRANSFERASE"/>
    <property type="match status" value="1"/>
</dbReference>
<evidence type="ECO:0000256" key="8">
    <source>
        <dbReference type="ARBA" id="ARBA00022842"/>
    </source>
</evidence>
<evidence type="ECO:0000313" key="15">
    <source>
        <dbReference type="Proteomes" id="UP000517753"/>
    </source>
</evidence>
<keyword evidence="5 10" id="KW-0819">tRNA processing</keyword>
<comment type="similarity">
    <text evidence="3 10 13">Belongs to the IPP transferase family.</text>
</comment>
<evidence type="ECO:0000256" key="3">
    <source>
        <dbReference type="ARBA" id="ARBA00005842"/>
    </source>
</evidence>
<feature type="site" description="Interaction with substrate tRNA" evidence="10">
    <location>
        <position position="109"/>
    </location>
</feature>
<dbReference type="Pfam" id="PF01715">
    <property type="entry name" value="IPPT"/>
    <property type="match status" value="1"/>
</dbReference>
<evidence type="ECO:0000256" key="7">
    <source>
        <dbReference type="ARBA" id="ARBA00022840"/>
    </source>
</evidence>
<protein>
    <recommendedName>
        <fullName evidence="10">tRNA dimethylallyltransferase</fullName>
        <ecNumber evidence="10">2.5.1.75</ecNumber>
    </recommendedName>
    <alternativeName>
        <fullName evidence="10">Dimethylallyl diphosphate:tRNA dimethylallyltransferase</fullName>
        <shortName evidence="10">DMAPP:tRNA dimethylallyltransferase</shortName>
        <shortName evidence="10">DMATase</shortName>
    </alternativeName>
    <alternativeName>
        <fullName evidence="10">Isopentenyl-diphosphate:tRNA isopentenyltransferase</fullName>
        <shortName evidence="10">IPP transferase</shortName>
        <shortName evidence="10">IPPT</shortName>
        <shortName evidence="10">IPTase</shortName>
    </alternativeName>
</protein>
<keyword evidence="15" id="KW-1185">Reference proteome</keyword>
<comment type="catalytic activity">
    <reaction evidence="9 10 11">
        <text>adenosine(37) in tRNA + dimethylallyl diphosphate = N(6)-dimethylallyladenosine(37) in tRNA + diphosphate</text>
        <dbReference type="Rhea" id="RHEA:26482"/>
        <dbReference type="Rhea" id="RHEA-COMP:10162"/>
        <dbReference type="Rhea" id="RHEA-COMP:10375"/>
        <dbReference type="ChEBI" id="CHEBI:33019"/>
        <dbReference type="ChEBI" id="CHEBI:57623"/>
        <dbReference type="ChEBI" id="CHEBI:74411"/>
        <dbReference type="ChEBI" id="CHEBI:74415"/>
        <dbReference type="EC" id="2.5.1.75"/>
    </reaction>
</comment>